<protein>
    <submittedName>
        <fullName evidence="3">HGTP_anticodon2 domain-containing protein</fullName>
    </submittedName>
</protein>
<keyword evidence="2" id="KW-1185">Reference proteome</keyword>
<dbReference type="Proteomes" id="UP000275846">
    <property type="component" value="Unassembled WGS sequence"/>
</dbReference>
<evidence type="ECO:0000313" key="2">
    <source>
        <dbReference type="Proteomes" id="UP000275846"/>
    </source>
</evidence>
<reference evidence="1 2" key="2">
    <citation type="submission" date="2018-11" db="EMBL/GenBank/DDBJ databases">
        <authorList>
            <consortium name="Pathogen Informatics"/>
        </authorList>
    </citation>
    <scope>NUCLEOTIDE SEQUENCE [LARGE SCALE GENOMIC DNA]</scope>
    <source>
        <strain evidence="1 2">NST_G2</strain>
    </source>
</reference>
<gene>
    <name evidence="1" type="ORF">SSLN_LOCUS12113</name>
</gene>
<organism evidence="3">
    <name type="scientific">Schistocephalus solidus</name>
    <name type="common">Tapeworm</name>
    <dbReference type="NCBI Taxonomy" id="70667"/>
    <lineage>
        <taxon>Eukaryota</taxon>
        <taxon>Metazoa</taxon>
        <taxon>Spiralia</taxon>
        <taxon>Lophotrochozoa</taxon>
        <taxon>Platyhelminthes</taxon>
        <taxon>Cestoda</taxon>
        <taxon>Eucestoda</taxon>
        <taxon>Diphyllobothriidea</taxon>
        <taxon>Diphyllobothriidae</taxon>
        <taxon>Schistocephalus</taxon>
    </lineage>
</organism>
<dbReference type="WBParaSite" id="SSLN_0001256801-mRNA-1">
    <property type="protein sequence ID" value="SSLN_0001256801-mRNA-1"/>
    <property type="gene ID" value="SSLN_0001256801"/>
</dbReference>
<proteinExistence type="predicted"/>
<accession>A0A183T6L5</accession>
<name>A0A183T6L5_SCHSO</name>
<dbReference type="EMBL" id="UYSU01037034">
    <property type="protein sequence ID" value="VDL98498.1"/>
    <property type="molecule type" value="Genomic_DNA"/>
</dbReference>
<sequence length="119" mass="12981">MLQQPDSILAVEVEVNNQLPFLDVLVHRKPSGDLKTTQTVEAKPKASDRTAKDMASVAYIDGVSEAVSGLLRPMGIGIAHRRESTIRHLVMRPLCPEVKQQTSSTGFIAISAQSTTLER</sequence>
<reference evidence="3" key="1">
    <citation type="submission" date="2016-06" db="UniProtKB">
        <authorList>
            <consortium name="WormBaseParasite"/>
        </authorList>
    </citation>
    <scope>IDENTIFICATION</scope>
</reference>
<dbReference type="AlphaFoldDB" id="A0A183T6L5"/>
<dbReference type="OrthoDB" id="10056750at2759"/>
<evidence type="ECO:0000313" key="1">
    <source>
        <dbReference type="EMBL" id="VDL98498.1"/>
    </source>
</evidence>
<evidence type="ECO:0000313" key="3">
    <source>
        <dbReference type="WBParaSite" id="SSLN_0001256801-mRNA-1"/>
    </source>
</evidence>